<dbReference type="AlphaFoldDB" id="A0A3E1EYD8"/>
<gene>
    <name evidence="5" type="ORF">DXU93_06185</name>
</gene>
<keyword evidence="1" id="KW-0597">Phosphoprotein</keyword>
<evidence type="ECO:0000256" key="3">
    <source>
        <dbReference type="ARBA" id="ARBA00022679"/>
    </source>
</evidence>
<keyword evidence="6" id="KW-1185">Reference proteome</keyword>
<dbReference type="RefSeq" id="WP_116880410.1">
    <property type="nucleotide sequence ID" value="NZ_QURB01000003.1"/>
</dbReference>
<dbReference type="GO" id="GO:0032259">
    <property type="term" value="P:methylation"/>
    <property type="evidence" value="ECO:0007669"/>
    <property type="project" value="UniProtKB-KW"/>
</dbReference>
<keyword evidence="4" id="KW-0949">S-adenosyl-L-methionine</keyword>
<dbReference type="InterPro" id="IPR008854">
    <property type="entry name" value="TPMT"/>
</dbReference>
<organism evidence="5 6">
    <name type="scientific">Brumimicrobium aurantiacum</name>
    <dbReference type="NCBI Taxonomy" id="1737063"/>
    <lineage>
        <taxon>Bacteria</taxon>
        <taxon>Pseudomonadati</taxon>
        <taxon>Bacteroidota</taxon>
        <taxon>Flavobacteriia</taxon>
        <taxon>Flavobacteriales</taxon>
        <taxon>Crocinitomicaceae</taxon>
        <taxon>Brumimicrobium</taxon>
    </lineage>
</organism>
<dbReference type="InterPro" id="IPR029063">
    <property type="entry name" value="SAM-dependent_MTases_sf"/>
</dbReference>
<dbReference type="PROSITE" id="PS51585">
    <property type="entry name" value="SAM_MT_TPMT"/>
    <property type="match status" value="1"/>
</dbReference>
<keyword evidence="2 5" id="KW-0489">Methyltransferase</keyword>
<reference evidence="5 6" key="1">
    <citation type="submission" date="2018-08" db="EMBL/GenBank/DDBJ databases">
        <title>The draft genome squence of Brumimicrobium sp. N62.</title>
        <authorList>
            <person name="Du Z.-J."/>
            <person name="Luo H.-R."/>
        </authorList>
    </citation>
    <scope>NUCLEOTIDE SEQUENCE [LARGE SCALE GENOMIC DNA]</scope>
    <source>
        <strain evidence="5 6">N62</strain>
    </source>
</reference>
<dbReference type="Gene3D" id="3.40.50.150">
    <property type="entry name" value="Vaccinia Virus protein VP39"/>
    <property type="match status" value="1"/>
</dbReference>
<dbReference type="GO" id="GO:0008757">
    <property type="term" value="F:S-adenosylmethionine-dependent methyltransferase activity"/>
    <property type="evidence" value="ECO:0007669"/>
    <property type="project" value="InterPro"/>
</dbReference>
<sequence length="199" mass="22582">MATTQGTNDLSPSFWNSKYENQTTGWDLGEVSPPIKTYIDQIEDKEIRILIPGAGNAYEAKYLIEKGFTNITVIDIAPILVKKLKKEWKGNSSINIIEGDFFKHEGSYDLIIEQTFFCAIAPSLRDKYVNKMSSLLSHDGALCGLLFNRHFEGGPPFGGNVDEYKKRFEDKLKIKTIKECYNSYPARQGSELWINLKKA</sequence>
<dbReference type="Pfam" id="PF05724">
    <property type="entry name" value="TPMT"/>
    <property type="match status" value="1"/>
</dbReference>
<dbReference type="PANTHER" id="PTHR32183">
    <property type="match status" value="1"/>
</dbReference>
<dbReference type="Proteomes" id="UP000257127">
    <property type="component" value="Unassembled WGS sequence"/>
</dbReference>
<accession>A0A3E1EYD8</accession>
<name>A0A3E1EYD8_9FLAO</name>
<evidence type="ECO:0000256" key="2">
    <source>
        <dbReference type="ARBA" id="ARBA00022603"/>
    </source>
</evidence>
<evidence type="ECO:0000313" key="5">
    <source>
        <dbReference type="EMBL" id="RFC54575.1"/>
    </source>
</evidence>
<dbReference type="PANTHER" id="PTHR32183:SF11">
    <property type="entry name" value="THIOL METHYLTRANSFERASE 2-RELATED"/>
    <property type="match status" value="1"/>
</dbReference>
<protein>
    <submittedName>
        <fullName evidence="5">Methyltransferase domain-containing protein</fullName>
    </submittedName>
</protein>
<evidence type="ECO:0000313" key="6">
    <source>
        <dbReference type="Proteomes" id="UP000257127"/>
    </source>
</evidence>
<comment type="caution">
    <text evidence="5">The sequence shown here is derived from an EMBL/GenBank/DDBJ whole genome shotgun (WGS) entry which is preliminary data.</text>
</comment>
<keyword evidence="3 5" id="KW-0808">Transferase</keyword>
<dbReference type="OrthoDB" id="9778208at2"/>
<proteinExistence type="predicted"/>
<dbReference type="SUPFAM" id="SSF53335">
    <property type="entry name" value="S-adenosyl-L-methionine-dependent methyltransferases"/>
    <property type="match status" value="1"/>
</dbReference>
<dbReference type="EMBL" id="QURB01000003">
    <property type="protein sequence ID" value="RFC54575.1"/>
    <property type="molecule type" value="Genomic_DNA"/>
</dbReference>
<evidence type="ECO:0000256" key="1">
    <source>
        <dbReference type="ARBA" id="ARBA00022553"/>
    </source>
</evidence>
<dbReference type="CDD" id="cd02440">
    <property type="entry name" value="AdoMet_MTases"/>
    <property type="match status" value="1"/>
</dbReference>
<evidence type="ECO:0000256" key="4">
    <source>
        <dbReference type="ARBA" id="ARBA00022691"/>
    </source>
</evidence>